<evidence type="ECO:0000256" key="1">
    <source>
        <dbReference type="ARBA" id="ARBA00004651"/>
    </source>
</evidence>
<dbReference type="InterPro" id="IPR003838">
    <property type="entry name" value="ABC3_permease_C"/>
</dbReference>
<keyword evidence="10" id="KW-1185">Reference proteome</keyword>
<protein>
    <submittedName>
        <fullName evidence="9">ABC transporter permease</fullName>
    </submittedName>
</protein>
<dbReference type="Pfam" id="PF12704">
    <property type="entry name" value="MacB_PCD"/>
    <property type="match status" value="1"/>
</dbReference>
<evidence type="ECO:0000313" key="9">
    <source>
        <dbReference type="EMBL" id="QSE96565.1"/>
    </source>
</evidence>
<dbReference type="RefSeq" id="WP_205721079.1">
    <property type="nucleotide sequence ID" value="NZ_CP070608.1"/>
</dbReference>
<dbReference type="PANTHER" id="PTHR30572">
    <property type="entry name" value="MEMBRANE COMPONENT OF TRANSPORTER-RELATED"/>
    <property type="match status" value="1"/>
</dbReference>
<keyword evidence="3 6" id="KW-0812">Transmembrane</keyword>
<dbReference type="InterPro" id="IPR050250">
    <property type="entry name" value="Macrolide_Exporter_MacB"/>
</dbReference>
<evidence type="ECO:0000256" key="3">
    <source>
        <dbReference type="ARBA" id="ARBA00022692"/>
    </source>
</evidence>
<evidence type="ECO:0000256" key="6">
    <source>
        <dbReference type="SAM" id="Phobius"/>
    </source>
</evidence>
<feature type="domain" description="MacB-like periplasmic core" evidence="8">
    <location>
        <begin position="21"/>
        <end position="237"/>
    </location>
</feature>
<evidence type="ECO:0000259" key="7">
    <source>
        <dbReference type="Pfam" id="PF02687"/>
    </source>
</evidence>
<evidence type="ECO:0000256" key="2">
    <source>
        <dbReference type="ARBA" id="ARBA00022475"/>
    </source>
</evidence>
<reference evidence="9" key="1">
    <citation type="submission" date="2021-02" db="EMBL/GenBank/DDBJ databases">
        <title>Fulvivirga sp. S481 isolated from sea water.</title>
        <authorList>
            <person name="Bae S.S."/>
            <person name="Baek K."/>
        </authorList>
    </citation>
    <scope>NUCLEOTIDE SEQUENCE</scope>
    <source>
        <strain evidence="9">S481</strain>
    </source>
</reference>
<proteinExistence type="predicted"/>
<organism evidence="9 10">
    <name type="scientific">Fulvivirga lutea</name>
    <dbReference type="NCBI Taxonomy" id="2810512"/>
    <lineage>
        <taxon>Bacteria</taxon>
        <taxon>Pseudomonadati</taxon>
        <taxon>Bacteroidota</taxon>
        <taxon>Cytophagia</taxon>
        <taxon>Cytophagales</taxon>
        <taxon>Fulvivirgaceae</taxon>
        <taxon>Fulvivirga</taxon>
    </lineage>
</organism>
<dbReference type="GO" id="GO:0022857">
    <property type="term" value="F:transmembrane transporter activity"/>
    <property type="evidence" value="ECO:0007669"/>
    <property type="project" value="TreeGrafter"/>
</dbReference>
<dbReference type="GO" id="GO:0005886">
    <property type="term" value="C:plasma membrane"/>
    <property type="evidence" value="ECO:0007669"/>
    <property type="project" value="UniProtKB-SubCell"/>
</dbReference>
<gene>
    <name evidence="9" type="ORF">JR347_13280</name>
</gene>
<dbReference type="AlphaFoldDB" id="A0A974ZZW0"/>
<dbReference type="Pfam" id="PF02687">
    <property type="entry name" value="FtsX"/>
    <property type="match status" value="2"/>
</dbReference>
<feature type="transmembrane region" description="Helical" evidence="6">
    <location>
        <begin position="684"/>
        <end position="708"/>
    </location>
</feature>
<dbReference type="InterPro" id="IPR025857">
    <property type="entry name" value="MacB_PCD"/>
</dbReference>
<keyword evidence="4 6" id="KW-1133">Transmembrane helix</keyword>
<keyword evidence="5 6" id="KW-0472">Membrane</keyword>
<feature type="transmembrane region" description="Helical" evidence="6">
    <location>
        <begin position="431"/>
        <end position="449"/>
    </location>
</feature>
<sequence>MLLNYIKIIVRNLRKSPIYFFLNLIGLSVGIAASILLLHYSFYELSYDDHQQNIENKYRLVVKDDGGISATTPAPVEPLIKDEFEQLKQTTAVRHSEGILKSFDNSGNTVSDIEERVVSVTPGFFQLFNYPLKAGNEKLLNEPLQLFISESLATKYFGDVDPLNRELIFFERNFGELKLNVAGVFSNAKSNTHLPVDAVFSMKTLENSDNFWAKFDNWGWNGFYTYIELNPASTITQEQSNQFIDKHIGKENRERAGIEVQLQPIKDIHISSGFMNEYQPVRDERIIHFLIAVAIIILFLASVNYINLFTARGLKRAKEVGVRKNMGATKLHLLLQFTTESIIIISLSILLAITIIQLCYPLFNAGFGGAFGESIWANQSVISWVLAPILLVLIWASIQPAIIISSYPMINILKGDLRSVNGKSGYRKISVIIQFAASALMLTCSLILYQQINYLQNKDLGIDIDQKLLVYKPKESIENYEAKAQSFKNELSKLASTNGVSASGSVPSHHFNWSTNNMHRIDKTADRVGEYGINVTYIDNDYAELYNLKLIAGTDRVNENTSQLKALVNLKGLEPLEIPSVEAALGMKVVNGADTIEIVGVIENYQHNSILEESKPAIFLFRENAQIFTISYNTGTNSLANTANLIEEVKQIYTQIFPTTNFDYAFLDQKFGEAYAFATFLSRIVIGFTSIAILLAILGLFGLSLYSVERKTKEVGIRKTLGASSISLFWNNLKPFLQMMLLASFIAIPSAYFIGEKWLQEYAFKIDLDVITFLLPTTLLTVIMIGTIAFHLLKLNNTNPVDSLRYE</sequence>
<dbReference type="KEGG" id="fuv:JR347_13280"/>
<feature type="transmembrane region" description="Helical" evidence="6">
    <location>
        <begin position="383"/>
        <end position="410"/>
    </location>
</feature>
<dbReference type="PANTHER" id="PTHR30572:SF18">
    <property type="entry name" value="ABC-TYPE MACROLIDE FAMILY EXPORT SYSTEM PERMEASE COMPONENT 2"/>
    <property type="match status" value="1"/>
</dbReference>
<accession>A0A974ZZW0</accession>
<feature type="transmembrane region" description="Helical" evidence="6">
    <location>
        <begin position="770"/>
        <end position="793"/>
    </location>
</feature>
<dbReference type="Proteomes" id="UP000662783">
    <property type="component" value="Chromosome"/>
</dbReference>
<name>A0A974ZZW0_9BACT</name>
<evidence type="ECO:0000259" key="8">
    <source>
        <dbReference type="Pfam" id="PF12704"/>
    </source>
</evidence>
<keyword evidence="2" id="KW-1003">Cell membrane</keyword>
<comment type="subcellular location">
    <subcellularLocation>
        <location evidence="1">Cell membrane</location>
        <topology evidence="1">Multi-pass membrane protein</topology>
    </subcellularLocation>
</comment>
<feature type="transmembrane region" description="Helical" evidence="6">
    <location>
        <begin position="286"/>
        <end position="308"/>
    </location>
</feature>
<feature type="domain" description="ABC3 transporter permease C-terminal" evidence="7">
    <location>
        <begin position="688"/>
        <end position="799"/>
    </location>
</feature>
<feature type="transmembrane region" description="Helical" evidence="6">
    <location>
        <begin position="342"/>
        <end position="363"/>
    </location>
</feature>
<evidence type="ECO:0000313" key="10">
    <source>
        <dbReference type="Proteomes" id="UP000662783"/>
    </source>
</evidence>
<evidence type="ECO:0000256" key="5">
    <source>
        <dbReference type="ARBA" id="ARBA00023136"/>
    </source>
</evidence>
<dbReference type="EMBL" id="CP070608">
    <property type="protein sequence ID" value="QSE96565.1"/>
    <property type="molecule type" value="Genomic_DNA"/>
</dbReference>
<evidence type="ECO:0000256" key="4">
    <source>
        <dbReference type="ARBA" id="ARBA00022989"/>
    </source>
</evidence>
<feature type="transmembrane region" description="Helical" evidence="6">
    <location>
        <begin position="20"/>
        <end position="43"/>
    </location>
</feature>
<feature type="transmembrane region" description="Helical" evidence="6">
    <location>
        <begin position="736"/>
        <end position="755"/>
    </location>
</feature>
<feature type="domain" description="ABC3 transporter permease C-terminal" evidence="7">
    <location>
        <begin position="292"/>
        <end position="407"/>
    </location>
</feature>